<dbReference type="EMBL" id="KI394293">
    <property type="protein sequence ID" value="ERN04192.1"/>
    <property type="molecule type" value="Genomic_DNA"/>
</dbReference>
<keyword evidence="2" id="KW-1185">Reference proteome</keyword>
<sequence>MGLYAYSDEAADDFDEEEGVALTGLGAVKATERKAMTSNHVFGLSEDLEEDKRG</sequence>
<gene>
    <name evidence="1" type="ORF">AMTR_s00077p00112730</name>
</gene>
<protein>
    <submittedName>
        <fullName evidence="1">Uncharacterized protein</fullName>
    </submittedName>
</protein>
<name>W1P2Y0_AMBTC</name>
<evidence type="ECO:0000313" key="2">
    <source>
        <dbReference type="Proteomes" id="UP000017836"/>
    </source>
</evidence>
<evidence type="ECO:0000313" key="1">
    <source>
        <dbReference type="EMBL" id="ERN04192.1"/>
    </source>
</evidence>
<accession>W1P2Y0</accession>
<dbReference type="Proteomes" id="UP000017836">
    <property type="component" value="Unassembled WGS sequence"/>
</dbReference>
<dbReference type="Gramene" id="ERN04192">
    <property type="protein sequence ID" value="ERN04192"/>
    <property type="gene ID" value="AMTR_s00077p00112730"/>
</dbReference>
<proteinExistence type="predicted"/>
<organism evidence="1 2">
    <name type="scientific">Amborella trichopoda</name>
    <dbReference type="NCBI Taxonomy" id="13333"/>
    <lineage>
        <taxon>Eukaryota</taxon>
        <taxon>Viridiplantae</taxon>
        <taxon>Streptophyta</taxon>
        <taxon>Embryophyta</taxon>
        <taxon>Tracheophyta</taxon>
        <taxon>Spermatophyta</taxon>
        <taxon>Magnoliopsida</taxon>
        <taxon>Amborellales</taxon>
        <taxon>Amborellaceae</taxon>
        <taxon>Amborella</taxon>
    </lineage>
</organism>
<dbReference type="AlphaFoldDB" id="W1P2Y0"/>
<dbReference type="HOGENOM" id="CLU_3053039_0_0_1"/>
<reference evidence="2" key="1">
    <citation type="journal article" date="2013" name="Science">
        <title>The Amborella genome and the evolution of flowering plants.</title>
        <authorList>
            <consortium name="Amborella Genome Project"/>
        </authorList>
    </citation>
    <scope>NUCLEOTIDE SEQUENCE [LARGE SCALE GENOMIC DNA]</scope>
</reference>